<dbReference type="Gene3D" id="2.130.10.30">
    <property type="entry name" value="Regulator of chromosome condensation 1/beta-lactamase-inhibitor protein II"/>
    <property type="match status" value="1"/>
</dbReference>
<keyword evidence="3" id="KW-1185">Reference proteome</keyword>
<accession>A0A397VDS3</accession>
<dbReference type="PROSITE" id="PS00626">
    <property type="entry name" value="RCC1_2"/>
    <property type="match status" value="1"/>
</dbReference>
<evidence type="ECO:0000313" key="2">
    <source>
        <dbReference type="EMBL" id="RIB19981.1"/>
    </source>
</evidence>
<proteinExistence type="predicted"/>
<sequence length="76" mass="8343">MLLKRKLEDDAEEIKYPTQVVVDDDLHIVKISCGSLHTAALTKDEKVITWGCNDEGFGSDPSVAKPKGLFTPLDEA</sequence>
<dbReference type="PROSITE" id="PS50012">
    <property type="entry name" value="RCC1_3"/>
    <property type="match status" value="1"/>
</dbReference>
<dbReference type="InterPro" id="IPR009091">
    <property type="entry name" value="RCC1/BLIP-II"/>
</dbReference>
<dbReference type="AlphaFoldDB" id="A0A397VDS3"/>
<dbReference type="EMBL" id="QKWP01000442">
    <property type="protein sequence ID" value="RIB19981.1"/>
    <property type="molecule type" value="Genomic_DNA"/>
</dbReference>
<protein>
    <recommendedName>
        <fullName evidence="4">Regulator of chromosome condensation 1/beta-lactamase-inhibitor protein II</fullName>
    </recommendedName>
</protein>
<dbReference type="OrthoDB" id="61110at2759"/>
<dbReference type="SUPFAM" id="SSF50985">
    <property type="entry name" value="RCC1/BLIP-II"/>
    <property type="match status" value="1"/>
</dbReference>
<gene>
    <name evidence="2" type="ORF">C2G38_2180442</name>
</gene>
<evidence type="ECO:0000256" key="1">
    <source>
        <dbReference type="PROSITE-ProRule" id="PRU00235"/>
    </source>
</evidence>
<comment type="caution">
    <text evidence="2">The sequence shown here is derived from an EMBL/GenBank/DDBJ whole genome shotgun (WGS) entry which is preliminary data.</text>
</comment>
<name>A0A397VDS3_9GLOM</name>
<feature type="repeat" description="RCC1" evidence="1">
    <location>
        <begin position="1"/>
        <end position="44"/>
    </location>
</feature>
<dbReference type="InterPro" id="IPR000408">
    <property type="entry name" value="Reg_chr_condens"/>
</dbReference>
<reference evidence="2 3" key="1">
    <citation type="submission" date="2018-06" db="EMBL/GenBank/DDBJ databases">
        <title>Comparative genomics reveals the genomic features of Rhizophagus irregularis, R. cerebriforme, R. diaphanum and Gigaspora rosea, and their symbiotic lifestyle signature.</title>
        <authorList>
            <person name="Morin E."/>
            <person name="San Clemente H."/>
            <person name="Chen E.C.H."/>
            <person name="De La Providencia I."/>
            <person name="Hainaut M."/>
            <person name="Kuo A."/>
            <person name="Kohler A."/>
            <person name="Murat C."/>
            <person name="Tang N."/>
            <person name="Roy S."/>
            <person name="Loubradou J."/>
            <person name="Henrissat B."/>
            <person name="Grigoriev I.V."/>
            <person name="Corradi N."/>
            <person name="Roux C."/>
            <person name="Martin F.M."/>
        </authorList>
    </citation>
    <scope>NUCLEOTIDE SEQUENCE [LARGE SCALE GENOMIC DNA]</scope>
    <source>
        <strain evidence="2 3">DAOM 194757</strain>
    </source>
</reference>
<dbReference type="Pfam" id="PF13540">
    <property type="entry name" value="RCC1_2"/>
    <property type="match status" value="1"/>
</dbReference>
<evidence type="ECO:0008006" key="4">
    <source>
        <dbReference type="Google" id="ProtNLM"/>
    </source>
</evidence>
<dbReference type="Proteomes" id="UP000266673">
    <property type="component" value="Unassembled WGS sequence"/>
</dbReference>
<evidence type="ECO:0000313" key="3">
    <source>
        <dbReference type="Proteomes" id="UP000266673"/>
    </source>
</evidence>
<organism evidence="2 3">
    <name type="scientific">Gigaspora rosea</name>
    <dbReference type="NCBI Taxonomy" id="44941"/>
    <lineage>
        <taxon>Eukaryota</taxon>
        <taxon>Fungi</taxon>
        <taxon>Fungi incertae sedis</taxon>
        <taxon>Mucoromycota</taxon>
        <taxon>Glomeromycotina</taxon>
        <taxon>Glomeromycetes</taxon>
        <taxon>Diversisporales</taxon>
        <taxon>Gigasporaceae</taxon>
        <taxon>Gigaspora</taxon>
    </lineage>
</organism>